<evidence type="ECO:0000256" key="3">
    <source>
        <dbReference type="ARBA" id="ARBA00022475"/>
    </source>
</evidence>
<dbReference type="Gene3D" id="1.20.1250.20">
    <property type="entry name" value="MFS general substrate transporter like domains"/>
    <property type="match status" value="2"/>
</dbReference>
<gene>
    <name evidence="9" type="primary">lplT_1</name>
    <name evidence="9" type="ORF">SDC9_53615</name>
</gene>
<keyword evidence="4 7" id="KW-0812">Transmembrane</keyword>
<feature type="transmembrane region" description="Helical" evidence="7">
    <location>
        <begin position="44"/>
        <end position="62"/>
    </location>
</feature>
<keyword evidence="3" id="KW-1003">Cell membrane</keyword>
<feature type="transmembrane region" description="Helical" evidence="7">
    <location>
        <begin position="345"/>
        <end position="370"/>
    </location>
</feature>
<feature type="transmembrane region" description="Helical" evidence="7">
    <location>
        <begin position="20"/>
        <end position="38"/>
    </location>
</feature>
<keyword evidence="6 7" id="KW-0472">Membrane</keyword>
<dbReference type="PANTHER" id="PTHR43266:SF2">
    <property type="entry name" value="MAJOR FACILITATOR SUPERFAMILY (MFS) PROFILE DOMAIN-CONTAINING PROTEIN"/>
    <property type="match status" value="1"/>
</dbReference>
<dbReference type="SUPFAM" id="SSF103473">
    <property type="entry name" value="MFS general substrate transporter"/>
    <property type="match status" value="1"/>
</dbReference>
<dbReference type="GO" id="GO:0005886">
    <property type="term" value="C:plasma membrane"/>
    <property type="evidence" value="ECO:0007669"/>
    <property type="project" value="UniProtKB-SubCell"/>
</dbReference>
<dbReference type="AlphaFoldDB" id="A0A644WU79"/>
<feature type="transmembrane region" description="Helical" evidence="7">
    <location>
        <begin position="376"/>
        <end position="393"/>
    </location>
</feature>
<feature type="transmembrane region" description="Helical" evidence="7">
    <location>
        <begin position="222"/>
        <end position="243"/>
    </location>
</feature>
<feature type="domain" description="Major facilitator superfamily (MFS) profile" evidence="8">
    <location>
        <begin position="3"/>
        <end position="398"/>
    </location>
</feature>
<evidence type="ECO:0000256" key="7">
    <source>
        <dbReference type="SAM" id="Phobius"/>
    </source>
</evidence>
<keyword evidence="5 7" id="KW-1133">Transmembrane helix</keyword>
<protein>
    <submittedName>
        <fullName evidence="9">Lysophospholipid transporter LplT</fullName>
    </submittedName>
</protein>
<dbReference type="GO" id="GO:0022857">
    <property type="term" value="F:transmembrane transporter activity"/>
    <property type="evidence" value="ECO:0007669"/>
    <property type="project" value="InterPro"/>
</dbReference>
<dbReference type="Pfam" id="PF07690">
    <property type="entry name" value="MFS_1"/>
    <property type="match status" value="1"/>
</dbReference>
<dbReference type="InterPro" id="IPR011701">
    <property type="entry name" value="MFS"/>
</dbReference>
<proteinExistence type="predicted"/>
<evidence type="ECO:0000256" key="5">
    <source>
        <dbReference type="ARBA" id="ARBA00022989"/>
    </source>
</evidence>
<reference evidence="9" key="1">
    <citation type="submission" date="2019-08" db="EMBL/GenBank/DDBJ databases">
        <authorList>
            <person name="Kucharzyk K."/>
            <person name="Murdoch R.W."/>
            <person name="Higgins S."/>
            <person name="Loffler F."/>
        </authorList>
    </citation>
    <scope>NUCLEOTIDE SEQUENCE</scope>
</reference>
<dbReference type="InterPro" id="IPR036259">
    <property type="entry name" value="MFS_trans_sf"/>
</dbReference>
<name>A0A644WU79_9ZZZZ</name>
<comment type="caution">
    <text evidence="9">The sequence shown here is derived from an EMBL/GenBank/DDBJ whole genome shotgun (WGS) entry which is preliminary data.</text>
</comment>
<evidence type="ECO:0000256" key="4">
    <source>
        <dbReference type="ARBA" id="ARBA00022692"/>
    </source>
</evidence>
<feature type="transmembrane region" description="Helical" evidence="7">
    <location>
        <begin position="255"/>
        <end position="274"/>
    </location>
</feature>
<evidence type="ECO:0000313" key="9">
    <source>
        <dbReference type="EMBL" id="MPM07309.1"/>
    </source>
</evidence>
<dbReference type="InterPro" id="IPR020846">
    <property type="entry name" value="MFS_dom"/>
</dbReference>
<evidence type="ECO:0000256" key="6">
    <source>
        <dbReference type="ARBA" id="ARBA00023136"/>
    </source>
</evidence>
<dbReference type="EMBL" id="VSSQ01001321">
    <property type="protein sequence ID" value="MPM07309.1"/>
    <property type="molecule type" value="Genomic_DNA"/>
</dbReference>
<feature type="transmembrane region" description="Helical" evidence="7">
    <location>
        <begin position="163"/>
        <end position="184"/>
    </location>
</feature>
<evidence type="ECO:0000259" key="8">
    <source>
        <dbReference type="PROSITE" id="PS50850"/>
    </source>
</evidence>
<keyword evidence="2" id="KW-0813">Transport</keyword>
<dbReference type="PANTHER" id="PTHR43266">
    <property type="entry name" value="MACROLIDE-EFFLUX PROTEIN"/>
    <property type="match status" value="1"/>
</dbReference>
<evidence type="ECO:0000256" key="2">
    <source>
        <dbReference type="ARBA" id="ARBA00022448"/>
    </source>
</evidence>
<feature type="transmembrane region" description="Helical" evidence="7">
    <location>
        <begin position="310"/>
        <end position="333"/>
    </location>
</feature>
<feature type="transmembrane region" description="Helical" evidence="7">
    <location>
        <begin position="286"/>
        <end position="304"/>
    </location>
</feature>
<dbReference type="PROSITE" id="PS50850">
    <property type="entry name" value="MFS"/>
    <property type="match status" value="1"/>
</dbReference>
<sequence length="402" mass="44218">MKKWISLLAANFLGVFNDNFLKNAIIFVAIGWNLPSWLSQSQLIALVSASLVVPYLILSPLGGKLAVHYSKLKVFRVLKFIEFPIMAIACIAFLYEWVMVAMLAVLLMGIQSCLYSPAKYGLIRDIGGVEGSAFGSGMFETMAFLGILTGTVLASWLSDVYQVWVFVAVFMLLADAGYLVSLYIKADEPLPDRESSLTVNLFPWRFLRDSYQLAKSFKQVNAAVFGVSAFWLIGALLQMNIVIHAGKFYQVSNTATGLVMAFAAIGIAMGTWLSGVLTSKVKGKSLMLWGLTGMLVNLLIIVFLQINFQLFLVLIFLTACFGGLFQVPNLTVIQQADAGRKLGQLLAYMNLVIFIFVLLASVLFSITMLITNDNSFVVFGLIAGICLLTLLIVNRESRRVEG</sequence>
<organism evidence="9">
    <name type="scientific">bioreactor metagenome</name>
    <dbReference type="NCBI Taxonomy" id="1076179"/>
    <lineage>
        <taxon>unclassified sequences</taxon>
        <taxon>metagenomes</taxon>
        <taxon>ecological metagenomes</taxon>
    </lineage>
</organism>
<comment type="subcellular location">
    <subcellularLocation>
        <location evidence="1">Cell membrane</location>
        <topology evidence="1">Multi-pass membrane protein</topology>
    </subcellularLocation>
</comment>
<accession>A0A644WU79</accession>
<evidence type="ECO:0000256" key="1">
    <source>
        <dbReference type="ARBA" id="ARBA00004651"/>
    </source>
</evidence>